<feature type="region of interest" description="Disordered" evidence="15">
    <location>
        <begin position="255"/>
        <end position="280"/>
    </location>
</feature>
<dbReference type="EC" id="2.3.2.27" evidence="4"/>
<comment type="subcellular location">
    <subcellularLocation>
        <location evidence="2">Membrane</location>
        <topology evidence="2">Single-pass membrane protein</topology>
    </subcellularLocation>
</comment>
<keyword evidence="7" id="KW-0479">Metal-binding</keyword>
<evidence type="ECO:0000256" key="2">
    <source>
        <dbReference type="ARBA" id="ARBA00004167"/>
    </source>
</evidence>
<evidence type="ECO:0000256" key="15">
    <source>
        <dbReference type="SAM" id="MobiDB-lite"/>
    </source>
</evidence>
<evidence type="ECO:0000256" key="5">
    <source>
        <dbReference type="ARBA" id="ARBA00022679"/>
    </source>
</evidence>
<dbReference type="InterPro" id="IPR044600">
    <property type="entry name" value="ATL1/ATL16-like"/>
</dbReference>
<keyword evidence="8 14" id="KW-0863">Zinc-finger</keyword>
<keyword evidence="10" id="KW-0862">Zinc</keyword>
<sequence length="327" mass="36547">MAFLGDPRSWISYMNSKDCSSSEWCDIHKLYPPPSTPPPHSSPKFSPLIIAMAGILASAFILASYYYNCRRVNSNDDDNDESIHETATDIGSNLLEENNALEWMAVWKYKRGNDRSDSCCVCLSEFEEGESVRVLPNCTHAFHPPCIETWLKSQSTCPLCRRASVPVVPAYTVVIDLPLHAGTTSDTETTNEEEAAEETIHNNGDVQAPPPLPALMWHSLSDLGRHNNNNSLHRIIDIIDDQSINKIIGKSVSMDHHPLSSPLSSSKYRARGDQSSNKYGSYKRKQLLHSVFRGPISMKRSFSSRARFSLTTTTHTPRHPVIIIPPL</sequence>
<keyword evidence="11 16" id="KW-1133">Transmembrane helix</keyword>
<keyword evidence="12 16" id="KW-0472">Membrane</keyword>
<dbReference type="Gene3D" id="3.30.40.10">
    <property type="entry name" value="Zinc/RING finger domain, C3HC4 (zinc finger)"/>
    <property type="match status" value="1"/>
</dbReference>
<keyword evidence="6 16" id="KW-0812">Transmembrane</keyword>
<evidence type="ECO:0000256" key="7">
    <source>
        <dbReference type="ARBA" id="ARBA00022723"/>
    </source>
</evidence>
<evidence type="ECO:0000256" key="16">
    <source>
        <dbReference type="SAM" id="Phobius"/>
    </source>
</evidence>
<evidence type="ECO:0000313" key="19">
    <source>
        <dbReference type="Proteomes" id="UP001341840"/>
    </source>
</evidence>
<evidence type="ECO:0000256" key="9">
    <source>
        <dbReference type="ARBA" id="ARBA00022786"/>
    </source>
</evidence>
<organism evidence="18 19">
    <name type="scientific">Stylosanthes scabra</name>
    <dbReference type="NCBI Taxonomy" id="79078"/>
    <lineage>
        <taxon>Eukaryota</taxon>
        <taxon>Viridiplantae</taxon>
        <taxon>Streptophyta</taxon>
        <taxon>Embryophyta</taxon>
        <taxon>Tracheophyta</taxon>
        <taxon>Spermatophyta</taxon>
        <taxon>Magnoliopsida</taxon>
        <taxon>eudicotyledons</taxon>
        <taxon>Gunneridae</taxon>
        <taxon>Pentapetalae</taxon>
        <taxon>rosids</taxon>
        <taxon>fabids</taxon>
        <taxon>Fabales</taxon>
        <taxon>Fabaceae</taxon>
        <taxon>Papilionoideae</taxon>
        <taxon>50 kb inversion clade</taxon>
        <taxon>dalbergioids sensu lato</taxon>
        <taxon>Dalbergieae</taxon>
        <taxon>Pterocarpus clade</taxon>
        <taxon>Stylosanthes</taxon>
    </lineage>
</organism>
<evidence type="ECO:0000256" key="12">
    <source>
        <dbReference type="ARBA" id="ARBA00023136"/>
    </source>
</evidence>
<evidence type="ECO:0000256" key="13">
    <source>
        <dbReference type="ARBA" id="ARBA00024209"/>
    </source>
</evidence>
<protein>
    <recommendedName>
        <fullName evidence="4">RING-type E3 ubiquitin transferase</fullName>
        <ecNumber evidence="4">2.3.2.27</ecNumber>
    </recommendedName>
</protein>
<keyword evidence="5" id="KW-0808">Transferase</keyword>
<evidence type="ECO:0000256" key="1">
    <source>
        <dbReference type="ARBA" id="ARBA00000900"/>
    </source>
</evidence>
<evidence type="ECO:0000256" key="3">
    <source>
        <dbReference type="ARBA" id="ARBA00004906"/>
    </source>
</evidence>
<evidence type="ECO:0000256" key="14">
    <source>
        <dbReference type="PROSITE-ProRule" id="PRU00175"/>
    </source>
</evidence>
<accession>A0ABU6X334</accession>
<comment type="pathway">
    <text evidence="3">Protein modification; protein ubiquitination.</text>
</comment>
<dbReference type="EMBL" id="JASCZI010211475">
    <property type="protein sequence ID" value="MED6192544.1"/>
    <property type="molecule type" value="Genomic_DNA"/>
</dbReference>
<comment type="catalytic activity">
    <reaction evidence="1">
        <text>S-ubiquitinyl-[E2 ubiquitin-conjugating enzyme]-L-cysteine + [acceptor protein]-L-lysine = [E2 ubiquitin-conjugating enzyme]-L-cysteine + N(6)-ubiquitinyl-[acceptor protein]-L-lysine.</text>
        <dbReference type="EC" id="2.3.2.27"/>
    </reaction>
</comment>
<evidence type="ECO:0000256" key="11">
    <source>
        <dbReference type="ARBA" id="ARBA00022989"/>
    </source>
</evidence>
<comment type="caution">
    <text evidence="18">The sequence shown here is derived from an EMBL/GenBank/DDBJ whole genome shotgun (WGS) entry which is preliminary data.</text>
</comment>
<dbReference type="PROSITE" id="PS50089">
    <property type="entry name" value="ZF_RING_2"/>
    <property type="match status" value="1"/>
</dbReference>
<feature type="domain" description="RING-type" evidence="17">
    <location>
        <begin position="119"/>
        <end position="161"/>
    </location>
</feature>
<evidence type="ECO:0000256" key="4">
    <source>
        <dbReference type="ARBA" id="ARBA00012483"/>
    </source>
</evidence>
<evidence type="ECO:0000256" key="10">
    <source>
        <dbReference type="ARBA" id="ARBA00022833"/>
    </source>
</evidence>
<dbReference type="PANTHER" id="PTHR46913">
    <property type="entry name" value="RING-H2 FINGER PROTEIN ATL16"/>
    <property type="match status" value="1"/>
</dbReference>
<keyword evidence="19" id="KW-1185">Reference proteome</keyword>
<dbReference type="SUPFAM" id="SSF57850">
    <property type="entry name" value="RING/U-box"/>
    <property type="match status" value="1"/>
</dbReference>
<keyword evidence="9" id="KW-0833">Ubl conjugation pathway</keyword>
<evidence type="ECO:0000256" key="8">
    <source>
        <dbReference type="ARBA" id="ARBA00022771"/>
    </source>
</evidence>
<dbReference type="InterPro" id="IPR013083">
    <property type="entry name" value="Znf_RING/FYVE/PHD"/>
</dbReference>
<evidence type="ECO:0000256" key="6">
    <source>
        <dbReference type="ARBA" id="ARBA00022692"/>
    </source>
</evidence>
<comment type="similarity">
    <text evidence="13">Belongs to the RING-type zinc finger family. ATL subfamily.</text>
</comment>
<dbReference type="CDD" id="cd16461">
    <property type="entry name" value="RING-H2_EL5-like"/>
    <property type="match status" value="1"/>
</dbReference>
<dbReference type="PANTHER" id="PTHR46913:SF1">
    <property type="entry name" value="RING-H2 FINGER PROTEIN ATL16"/>
    <property type="match status" value="1"/>
</dbReference>
<gene>
    <name evidence="18" type="ORF">PIB30_011069</name>
</gene>
<evidence type="ECO:0000259" key="17">
    <source>
        <dbReference type="PROSITE" id="PS50089"/>
    </source>
</evidence>
<name>A0ABU6X334_9FABA</name>
<reference evidence="18 19" key="1">
    <citation type="journal article" date="2023" name="Plants (Basel)">
        <title>Bridging the Gap: Combining Genomics and Transcriptomics Approaches to Understand Stylosanthes scabra, an Orphan Legume from the Brazilian Caatinga.</title>
        <authorList>
            <person name="Ferreira-Neto J.R.C."/>
            <person name="da Silva M.D."/>
            <person name="Binneck E."/>
            <person name="de Melo N.F."/>
            <person name="da Silva R.H."/>
            <person name="de Melo A.L.T.M."/>
            <person name="Pandolfi V."/>
            <person name="Bustamante F.O."/>
            <person name="Brasileiro-Vidal A.C."/>
            <person name="Benko-Iseppon A.M."/>
        </authorList>
    </citation>
    <scope>NUCLEOTIDE SEQUENCE [LARGE SCALE GENOMIC DNA]</scope>
    <source>
        <tissue evidence="18">Leaves</tissue>
    </source>
</reference>
<dbReference type="SMART" id="SM00184">
    <property type="entry name" value="RING"/>
    <property type="match status" value="1"/>
</dbReference>
<feature type="transmembrane region" description="Helical" evidence="16">
    <location>
        <begin position="45"/>
        <end position="67"/>
    </location>
</feature>
<dbReference type="Proteomes" id="UP001341840">
    <property type="component" value="Unassembled WGS sequence"/>
</dbReference>
<dbReference type="Pfam" id="PF13639">
    <property type="entry name" value="zf-RING_2"/>
    <property type="match status" value="1"/>
</dbReference>
<proteinExistence type="inferred from homology"/>
<dbReference type="InterPro" id="IPR001841">
    <property type="entry name" value="Znf_RING"/>
</dbReference>
<evidence type="ECO:0000313" key="18">
    <source>
        <dbReference type="EMBL" id="MED6192544.1"/>
    </source>
</evidence>